<organism evidence="2 3">
    <name type="scientific">Rhodococcus pseudokoreensis</name>
    <dbReference type="NCBI Taxonomy" id="2811421"/>
    <lineage>
        <taxon>Bacteria</taxon>
        <taxon>Bacillati</taxon>
        <taxon>Actinomycetota</taxon>
        <taxon>Actinomycetes</taxon>
        <taxon>Mycobacteriales</taxon>
        <taxon>Nocardiaceae</taxon>
        <taxon>Rhodococcus</taxon>
    </lineage>
</organism>
<dbReference type="EMBL" id="CP070617">
    <property type="protein sequence ID" value="QSE87888.1"/>
    <property type="molecule type" value="Genomic_DNA"/>
</dbReference>
<dbReference type="RefSeq" id="WP_206004651.1">
    <property type="nucleotide sequence ID" value="NZ_CP070617.1"/>
</dbReference>
<gene>
    <name evidence="2" type="ORF">JWS13_04540</name>
</gene>
<evidence type="ECO:0008006" key="4">
    <source>
        <dbReference type="Google" id="ProtNLM"/>
    </source>
</evidence>
<sequence length="148" mass="14626">MPHRRFIPSSLRVAAGTVMVMLSAALLVGAPSAAAAPADTVLPIPVFGVATGPTGLGGPLVAQHVKARTDPDSPGSTRFVGAEYGCLCLVHWRNLSTGATGATGVGRPFDPRAVAVTGPGVLVATVTVSGLAGSPITVLPGAGAWIVP</sequence>
<protein>
    <recommendedName>
        <fullName evidence="4">Secreted protein</fullName>
    </recommendedName>
</protein>
<name>A0A974VZX9_9NOCA</name>
<keyword evidence="3" id="KW-1185">Reference proteome</keyword>
<reference evidence="2 3" key="2">
    <citation type="journal article" date="2022" name="Arch. Microbiol.">
        <title>Rhodococcus pseudokoreensis sp. nov. isolated from the rhizosphere of young M26 apple rootstocks.</title>
        <authorList>
            <person name="Kampfer P."/>
            <person name="Glaeser S.P."/>
            <person name="Blom J."/>
            <person name="Wolf J."/>
            <person name="Benning S."/>
            <person name="Schloter M."/>
            <person name="Neumann-Schaal M."/>
        </authorList>
    </citation>
    <scope>NUCLEOTIDE SEQUENCE [LARGE SCALE GENOMIC DNA]</scope>
    <source>
        <strain evidence="2 3">R79</strain>
    </source>
</reference>
<geneLocation type="plasmid" evidence="2 3">
    <name>unnamed2</name>
</geneLocation>
<dbReference type="Proteomes" id="UP000662986">
    <property type="component" value="Plasmid unnamed2"/>
</dbReference>
<evidence type="ECO:0000256" key="1">
    <source>
        <dbReference type="SAM" id="SignalP"/>
    </source>
</evidence>
<keyword evidence="1" id="KW-0732">Signal</keyword>
<evidence type="ECO:0000313" key="3">
    <source>
        <dbReference type="Proteomes" id="UP000662986"/>
    </source>
</evidence>
<evidence type="ECO:0000313" key="2">
    <source>
        <dbReference type="EMBL" id="QSE87888.1"/>
    </source>
</evidence>
<keyword evidence="2" id="KW-0614">Plasmid</keyword>
<proteinExistence type="predicted"/>
<feature type="signal peptide" evidence="1">
    <location>
        <begin position="1"/>
        <end position="35"/>
    </location>
</feature>
<accession>A0A974VZX9</accession>
<feature type="chain" id="PRO_5047196852" description="Secreted protein" evidence="1">
    <location>
        <begin position="36"/>
        <end position="148"/>
    </location>
</feature>
<reference evidence="2 3" key="1">
    <citation type="journal article" date="2021" name="Microbiol. Resour. Announc.">
        <title>Complete Genome Sequences of Two Rhodococcus sp. Strains with Large and Linear Chromosomes, Isolated from Apple Rhizosphere.</title>
        <authorList>
            <person name="Benning S."/>
            <person name="Brugnone N."/>
            <person name="Siani R."/>
            <person name="Kublik S."/>
            <person name="Schloter M."/>
            <person name="Rad V."/>
        </authorList>
    </citation>
    <scope>NUCLEOTIDE SEQUENCE [LARGE SCALE GENOMIC DNA]</scope>
    <source>
        <strain evidence="2 3">R79</strain>
    </source>
</reference>